<name>A0A3R5QYV3_9CLOT</name>
<feature type="transmembrane region" description="Helical" evidence="1">
    <location>
        <begin position="6"/>
        <end position="23"/>
    </location>
</feature>
<reference evidence="2 3" key="1">
    <citation type="submission" date="2018-01" db="EMBL/GenBank/DDBJ databases">
        <title>Genome Sequencing and Assembly of Anaerobacter polyendosporus strain CT4.</title>
        <authorList>
            <person name="Tachaapaikoon C."/>
            <person name="Sutheeworapong S."/>
            <person name="Jenjaroenpun P."/>
            <person name="Wongsurawat T."/>
            <person name="Nookeaw I."/>
            <person name="Cheawchanlertfa P."/>
            <person name="Kosugi A."/>
            <person name="Cheevadhanarak S."/>
            <person name="Ratanakhanokchai K."/>
        </authorList>
    </citation>
    <scope>NUCLEOTIDE SEQUENCE [LARGE SCALE GENOMIC DNA]</scope>
    <source>
        <strain evidence="2 3">CT4</strain>
    </source>
</reference>
<dbReference type="Proteomes" id="UP000286268">
    <property type="component" value="Chromosome"/>
</dbReference>
<evidence type="ECO:0000256" key="1">
    <source>
        <dbReference type="SAM" id="Phobius"/>
    </source>
</evidence>
<accession>A0A3R5QYV3</accession>
<evidence type="ECO:0000313" key="2">
    <source>
        <dbReference type="EMBL" id="QAA32802.1"/>
    </source>
</evidence>
<evidence type="ECO:0000313" key="3">
    <source>
        <dbReference type="Proteomes" id="UP000286268"/>
    </source>
</evidence>
<keyword evidence="1" id="KW-0812">Transmembrane</keyword>
<proteinExistence type="predicted"/>
<keyword evidence="3" id="KW-1185">Reference proteome</keyword>
<organism evidence="2 3">
    <name type="scientific">Clostridium manihotivorum</name>
    <dbReference type="NCBI Taxonomy" id="2320868"/>
    <lineage>
        <taxon>Bacteria</taxon>
        <taxon>Bacillati</taxon>
        <taxon>Bacillota</taxon>
        <taxon>Clostridia</taxon>
        <taxon>Eubacteriales</taxon>
        <taxon>Clostridiaceae</taxon>
        <taxon>Clostridium</taxon>
    </lineage>
</organism>
<dbReference type="KEGG" id="cmah:C1I91_14770"/>
<dbReference type="AlphaFoldDB" id="A0A3R5QYV3"/>
<keyword evidence="1" id="KW-0472">Membrane</keyword>
<sequence length="44" mass="4953">MAIEIIIASGIITFATYMVYRNFRKKSSGDCGCCSGDKTRHNHR</sequence>
<dbReference type="Pfam" id="PF12669">
    <property type="entry name" value="FeoB_associated"/>
    <property type="match status" value="1"/>
</dbReference>
<protein>
    <submittedName>
        <fullName evidence="2">FeoB-associated Cys-rich membrane protein</fullName>
    </submittedName>
</protein>
<dbReference type="EMBL" id="CP025746">
    <property type="protein sequence ID" value="QAA32802.1"/>
    <property type="molecule type" value="Genomic_DNA"/>
</dbReference>
<keyword evidence="1" id="KW-1133">Transmembrane helix</keyword>
<gene>
    <name evidence="2" type="ORF">C1I91_14770</name>
</gene>